<dbReference type="RefSeq" id="WP_177205419.1">
    <property type="nucleotide sequence ID" value="NZ_FOQT01000001.1"/>
</dbReference>
<feature type="domain" description="Glycosyltransferase 2-like" evidence="1">
    <location>
        <begin position="3"/>
        <end position="131"/>
    </location>
</feature>
<dbReference type="CDD" id="cd00761">
    <property type="entry name" value="Glyco_tranf_GTA_type"/>
    <property type="match status" value="1"/>
</dbReference>
<dbReference type="Gene3D" id="3.90.550.10">
    <property type="entry name" value="Spore Coat Polysaccharide Biosynthesis Protein SpsA, Chain A"/>
    <property type="match status" value="1"/>
</dbReference>
<dbReference type="STRING" id="1125876.SAMN05443292_0877"/>
<dbReference type="InterPro" id="IPR029044">
    <property type="entry name" value="Nucleotide-diphossugar_trans"/>
</dbReference>
<gene>
    <name evidence="2" type="ORF">SAMN05443292_0877</name>
</gene>
<accession>A0A1I3E4L6</accession>
<organism evidence="2 3">
    <name type="scientific">Halpernia frigidisoli</name>
    <dbReference type="NCBI Taxonomy" id="1125876"/>
    <lineage>
        <taxon>Bacteria</taxon>
        <taxon>Pseudomonadati</taxon>
        <taxon>Bacteroidota</taxon>
        <taxon>Flavobacteriia</taxon>
        <taxon>Flavobacteriales</taxon>
        <taxon>Weeksellaceae</taxon>
        <taxon>Chryseobacterium group</taxon>
        <taxon>Halpernia</taxon>
    </lineage>
</organism>
<sequence length="268" mass="31367">MISVIIPVFNAEKTIVKSLLSVQDQTWKGDFEVIVVNDGSTDNSRTLIEKFIKENPHQNIKLIGQENGGVSRARNTALKICKGDFIALLDADDEWFPEKTERQMLLLENKNFNIDFIGCKRQGQSIKFPYNLTSNNLIEVTFRKLMFRNETQPSTVLFKRKVLENSGFFNENQRYAEDLNYWLKVSEKNNMFILNEELVLAGEGKRSFGVSGLSANLFEMERGFQKNLKEVFDLKRINFSEYVCYFIFYKFKYVFRLARNKYLKFQGK</sequence>
<keyword evidence="2" id="KW-0808">Transferase</keyword>
<dbReference type="Pfam" id="PF00535">
    <property type="entry name" value="Glycos_transf_2"/>
    <property type="match status" value="1"/>
</dbReference>
<dbReference type="AlphaFoldDB" id="A0A1I3E4L6"/>
<protein>
    <submittedName>
        <fullName evidence="2">Glycosyltransferase involved in cell wall bisynthesis</fullName>
    </submittedName>
</protein>
<name>A0A1I3E4L6_9FLAO</name>
<dbReference type="EMBL" id="FOQT01000001">
    <property type="protein sequence ID" value="SFH93930.1"/>
    <property type="molecule type" value="Genomic_DNA"/>
</dbReference>
<dbReference type="SUPFAM" id="SSF53448">
    <property type="entry name" value="Nucleotide-diphospho-sugar transferases"/>
    <property type="match status" value="1"/>
</dbReference>
<dbReference type="InterPro" id="IPR001173">
    <property type="entry name" value="Glyco_trans_2-like"/>
</dbReference>
<proteinExistence type="predicted"/>
<evidence type="ECO:0000259" key="1">
    <source>
        <dbReference type="Pfam" id="PF00535"/>
    </source>
</evidence>
<dbReference type="PANTHER" id="PTHR22916">
    <property type="entry name" value="GLYCOSYLTRANSFERASE"/>
    <property type="match status" value="1"/>
</dbReference>
<dbReference type="Proteomes" id="UP000198931">
    <property type="component" value="Unassembled WGS sequence"/>
</dbReference>
<dbReference type="GO" id="GO:0016758">
    <property type="term" value="F:hexosyltransferase activity"/>
    <property type="evidence" value="ECO:0007669"/>
    <property type="project" value="UniProtKB-ARBA"/>
</dbReference>
<evidence type="ECO:0000313" key="3">
    <source>
        <dbReference type="Proteomes" id="UP000198931"/>
    </source>
</evidence>
<reference evidence="2 3" key="1">
    <citation type="submission" date="2016-10" db="EMBL/GenBank/DDBJ databases">
        <authorList>
            <person name="de Groot N.N."/>
        </authorList>
    </citation>
    <scope>NUCLEOTIDE SEQUENCE [LARGE SCALE GENOMIC DNA]</scope>
    <source>
        <strain evidence="2 3">DSM 26000</strain>
    </source>
</reference>
<dbReference type="PANTHER" id="PTHR22916:SF3">
    <property type="entry name" value="UDP-GLCNAC:BETAGAL BETA-1,3-N-ACETYLGLUCOSAMINYLTRANSFERASE-LIKE PROTEIN 1"/>
    <property type="match status" value="1"/>
</dbReference>
<evidence type="ECO:0000313" key="2">
    <source>
        <dbReference type="EMBL" id="SFH93930.1"/>
    </source>
</evidence>
<keyword evidence="3" id="KW-1185">Reference proteome</keyword>